<dbReference type="PROSITE" id="PS51898">
    <property type="entry name" value="TYR_RECOMBINASE"/>
    <property type="match status" value="1"/>
</dbReference>
<feature type="active site" evidence="11">
    <location>
        <position position="165"/>
    </location>
</feature>
<keyword evidence="4 11" id="KW-0963">Cytoplasm</keyword>
<keyword evidence="7 11" id="KW-0229">DNA integration</keyword>
<evidence type="ECO:0000256" key="11">
    <source>
        <dbReference type="HAMAP-Rule" id="MF_01807"/>
    </source>
</evidence>
<evidence type="ECO:0000256" key="8">
    <source>
        <dbReference type="ARBA" id="ARBA00023125"/>
    </source>
</evidence>
<dbReference type="GO" id="GO:0051301">
    <property type="term" value="P:cell division"/>
    <property type="evidence" value="ECO:0007669"/>
    <property type="project" value="UniProtKB-KW"/>
</dbReference>
<dbReference type="SUPFAM" id="SSF56349">
    <property type="entry name" value="DNA breaking-rejoining enzymes"/>
    <property type="match status" value="1"/>
</dbReference>
<protein>
    <recommendedName>
        <fullName evidence="3 11">Tyrosine recombinase XerD</fullName>
    </recommendedName>
</protein>
<keyword evidence="8 11" id="KW-0238">DNA-binding</keyword>
<sequence>MLNFYVILQLDNTEGDQALMKNDLKSFIRFLSEERGLAQNTLDSYERDLQQYIHFLEQSGVHSLKDSGKVSISSYLLKLKQMGRATATLSRNMVSIRSFYQYMVKERMLENDPSMHMETPKLEKRVPKVLSVSEMERLLESPPTSTPNGMRDKAMLEVLYATGIRVSELVSLDVDSVDLTVGFIRCVGKAKERIVPLGSIASQYVAEYIEKMRPKLLKKSKDEEALFINHLGTRMTRQGFWKIIKRYAVESDIQMEITPHTLRHSFAAHLLENGADLRSVQEMLGHADISTTQIYTQVGRGKMKDVYNRTHPRAGIK</sequence>
<evidence type="ECO:0000256" key="9">
    <source>
        <dbReference type="ARBA" id="ARBA00023172"/>
    </source>
</evidence>
<dbReference type="InterPro" id="IPR004107">
    <property type="entry name" value="Integrase_SAM-like_N"/>
</dbReference>
<dbReference type="InterPro" id="IPR050090">
    <property type="entry name" value="Tyrosine_recombinase_XerCD"/>
</dbReference>
<feature type="active site" evidence="11">
    <location>
        <position position="263"/>
    </location>
</feature>
<evidence type="ECO:0000256" key="3">
    <source>
        <dbReference type="ARBA" id="ARBA00015810"/>
    </source>
</evidence>
<dbReference type="InterPro" id="IPR011010">
    <property type="entry name" value="DNA_brk_join_enz"/>
</dbReference>
<evidence type="ECO:0000256" key="6">
    <source>
        <dbReference type="ARBA" id="ARBA00022829"/>
    </source>
</evidence>
<dbReference type="Pfam" id="PF02899">
    <property type="entry name" value="Phage_int_SAM_1"/>
    <property type="match status" value="1"/>
</dbReference>
<evidence type="ECO:0000256" key="7">
    <source>
        <dbReference type="ARBA" id="ARBA00022908"/>
    </source>
</evidence>
<organism evidence="12 13">
    <name type="scientific">Paenibacillus naphthalenovorans</name>
    <dbReference type="NCBI Taxonomy" id="162209"/>
    <lineage>
        <taxon>Bacteria</taxon>
        <taxon>Bacillati</taxon>
        <taxon>Bacillota</taxon>
        <taxon>Bacilli</taxon>
        <taxon>Bacillales</taxon>
        <taxon>Paenibacillaceae</taxon>
        <taxon>Paenibacillus</taxon>
    </lineage>
</organism>
<dbReference type="NCBIfam" id="NF001399">
    <property type="entry name" value="PRK00283.1"/>
    <property type="match status" value="1"/>
</dbReference>
<comment type="function">
    <text evidence="11">Site-specific tyrosine recombinase, which acts by catalyzing the cutting and rejoining of the recombining DNA molecules. The XerC-XerD complex is essential to convert dimers of the bacterial chromosome into monomers to permit their segregation at cell division. It also contributes to the segregational stability of plasmids.</text>
</comment>
<reference evidence="13" key="1">
    <citation type="submission" date="2015-12" db="EMBL/GenBank/DDBJ databases">
        <title>Complete genome sequences of two moderately thermophilic Paenibacillus species.</title>
        <authorList>
            <person name="Butler R.III."/>
            <person name="Wang J."/>
            <person name="Stark B.C."/>
            <person name="Pombert J.-F."/>
        </authorList>
    </citation>
    <scope>NUCLEOTIDE SEQUENCE [LARGE SCALE GENOMIC DNA]</scope>
    <source>
        <strain evidence="13">32O-Y</strain>
    </source>
</reference>
<feature type="active site" evidence="11">
    <location>
        <position position="260"/>
    </location>
</feature>
<dbReference type="GO" id="GO:0009037">
    <property type="term" value="F:tyrosine-based site-specific recombinase activity"/>
    <property type="evidence" value="ECO:0007669"/>
    <property type="project" value="UniProtKB-UniRule"/>
</dbReference>
<dbReference type="KEGG" id="pnp:IJ22_23860"/>
<comment type="subcellular location">
    <subcellularLocation>
        <location evidence="1 11">Cytoplasm</location>
    </subcellularLocation>
</comment>
<feature type="active site" evidence="11">
    <location>
        <position position="286"/>
    </location>
</feature>
<dbReference type="GO" id="GO:0005737">
    <property type="term" value="C:cytoplasm"/>
    <property type="evidence" value="ECO:0007669"/>
    <property type="project" value="UniProtKB-SubCell"/>
</dbReference>
<dbReference type="Proteomes" id="UP000061660">
    <property type="component" value="Chromosome"/>
</dbReference>
<proteinExistence type="inferred from homology"/>
<dbReference type="HAMAP" id="MF_01807">
    <property type="entry name" value="Recomb_XerD"/>
    <property type="match status" value="1"/>
</dbReference>
<dbReference type="Pfam" id="PF00589">
    <property type="entry name" value="Phage_integrase"/>
    <property type="match status" value="1"/>
</dbReference>
<dbReference type="Gene3D" id="1.10.443.10">
    <property type="entry name" value="Intergrase catalytic core"/>
    <property type="match status" value="1"/>
</dbReference>
<dbReference type="Gene3D" id="1.10.150.130">
    <property type="match status" value="1"/>
</dbReference>
<dbReference type="EMBL" id="CP013652">
    <property type="protein sequence ID" value="ALS22759.1"/>
    <property type="molecule type" value="Genomic_DNA"/>
</dbReference>
<dbReference type="GO" id="GO:0006313">
    <property type="term" value="P:DNA transposition"/>
    <property type="evidence" value="ECO:0007669"/>
    <property type="project" value="UniProtKB-UniRule"/>
</dbReference>
<dbReference type="InterPro" id="IPR010998">
    <property type="entry name" value="Integrase_recombinase_N"/>
</dbReference>
<dbReference type="PROSITE" id="PS51900">
    <property type="entry name" value="CB"/>
    <property type="match status" value="1"/>
</dbReference>
<dbReference type="NCBIfam" id="NF040815">
    <property type="entry name" value="recomb_XerA_Arch"/>
    <property type="match status" value="1"/>
</dbReference>
<keyword evidence="10 11" id="KW-0131">Cell cycle</keyword>
<dbReference type="InterPro" id="IPR044068">
    <property type="entry name" value="CB"/>
</dbReference>
<dbReference type="InterPro" id="IPR013762">
    <property type="entry name" value="Integrase-like_cat_sf"/>
</dbReference>
<dbReference type="STRING" id="162209.IJ22_23860"/>
<evidence type="ECO:0000313" key="13">
    <source>
        <dbReference type="Proteomes" id="UP000061660"/>
    </source>
</evidence>
<evidence type="ECO:0000256" key="5">
    <source>
        <dbReference type="ARBA" id="ARBA00022618"/>
    </source>
</evidence>
<comment type="subunit">
    <text evidence="11">Forms a cyclic heterotetrameric complex composed of two molecules of XerC and two molecules of XerD.</text>
</comment>
<reference evidence="12 13" key="2">
    <citation type="journal article" date="2016" name="Genome Announc.">
        <title>Complete Genome Sequences of Two Interactive Moderate Thermophiles, Paenibacillus napthalenovorans 32O-Y and Paenibacillus sp. 32O-W.</title>
        <authorList>
            <person name="Butler R.R.III."/>
            <person name="Wang J."/>
            <person name="Stark B.C."/>
            <person name="Pombert J.F."/>
        </authorList>
    </citation>
    <scope>NUCLEOTIDE SEQUENCE [LARGE SCALE GENOMIC DNA]</scope>
    <source>
        <strain evidence="12 13">32O-Y</strain>
    </source>
</reference>
<dbReference type="PANTHER" id="PTHR30349:SF81">
    <property type="entry name" value="TYROSINE RECOMBINASE XERC"/>
    <property type="match status" value="1"/>
</dbReference>
<evidence type="ECO:0000256" key="4">
    <source>
        <dbReference type="ARBA" id="ARBA00022490"/>
    </source>
</evidence>
<dbReference type="NCBIfam" id="TIGR02225">
    <property type="entry name" value="recomb_XerD"/>
    <property type="match status" value="1"/>
</dbReference>
<dbReference type="InterPro" id="IPR023009">
    <property type="entry name" value="Tyrosine_recombinase_XerC/XerD"/>
</dbReference>
<gene>
    <name evidence="11" type="primary">xerD</name>
    <name evidence="12" type="ORF">IJ22_23860</name>
</gene>
<dbReference type="GO" id="GO:0003677">
    <property type="term" value="F:DNA binding"/>
    <property type="evidence" value="ECO:0007669"/>
    <property type="project" value="UniProtKB-UniRule"/>
</dbReference>
<dbReference type="HAMAP" id="MF_01808">
    <property type="entry name" value="Recomb_XerC_XerD"/>
    <property type="match status" value="1"/>
</dbReference>
<dbReference type="GO" id="GO:0007059">
    <property type="term" value="P:chromosome segregation"/>
    <property type="evidence" value="ECO:0007669"/>
    <property type="project" value="UniProtKB-UniRule"/>
</dbReference>
<evidence type="ECO:0000313" key="12">
    <source>
        <dbReference type="EMBL" id="ALS22759.1"/>
    </source>
</evidence>
<keyword evidence="13" id="KW-1185">Reference proteome</keyword>
<dbReference type="PANTHER" id="PTHR30349">
    <property type="entry name" value="PHAGE INTEGRASE-RELATED"/>
    <property type="match status" value="1"/>
</dbReference>
<dbReference type="InterPro" id="IPR002104">
    <property type="entry name" value="Integrase_catalytic"/>
</dbReference>
<feature type="active site" description="O-(3'-phospho-DNA)-tyrosine intermediate" evidence="11">
    <location>
        <position position="295"/>
    </location>
</feature>
<dbReference type="AlphaFoldDB" id="A0A0U2VTC5"/>
<dbReference type="InterPro" id="IPR011932">
    <property type="entry name" value="Recomb_XerD"/>
</dbReference>
<evidence type="ECO:0000256" key="1">
    <source>
        <dbReference type="ARBA" id="ARBA00004496"/>
    </source>
</evidence>
<evidence type="ECO:0000256" key="10">
    <source>
        <dbReference type="ARBA" id="ARBA00023306"/>
    </source>
</evidence>
<dbReference type="CDD" id="cd00798">
    <property type="entry name" value="INT_XerDC_C"/>
    <property type="match status" value="1"/>
</dbReference>
<accession>A0A0U2VTC5</accession>
<evidence type="ECO:0000256" key="2">
    <source>
        <dbReference type="ARBA" id="ARBA00010450"/>
    </source>
</evidence>
<keyword evidence="9 11" id="KW-0233">DNA recombination</keyword>
<comment type="similarity">
    <text evidence="2 11">Belongs to the 'phage' integrase family. XerD subfamily.</text>
</comment>
<dbReference type="SUPFAM" id="SSF47823">
    <property type="entry name" value="lambda integrase-like, N-terminal domain"/>
    <property type="match status" value="1"/>
</dbReference>
<keyword evidence="5 11" id="KW-0132">Cell division</keyword>
<keyword evidence="6 11" id="KW-0159">Chromosome partition</keyword>
<name>A0A0U2VTC5_9BACL</name>
<feature type="active site" evidence="11">
    <location>
        <position position="189"/>
    </location>
</feature>
<dbReference type="PATRIC" id="fig|162209.4.peg.2538"/>